<evidence type="ECO:0000256" key="2">
    <source>
        <dbReference type="SAM" id="SignalP"/>
    </source>
</evidence>
<proteinExistence type="inferred from homology"/>
<evidence type="ECO:0000313" key="5">
    <source>
        <dbReference type="Proteomes" id="UP000612055"/>
    </source>
</evidence>
<feature type="chain" id="PRO_5032602598" description="Peptidase C1A papain C-terminal domain-containing protein" evidence="2">
    <location>
        <begin position="21"/>
        <end position="670"/>
    </location>
</feature>
<dbReference type="InterPro" id="IPR038765">
    <property type="entry name" value="Papain-like_cys_pep_sf"/>
</dbReference>
<dbReference type="PANTHER" id="PTHR12411">
    <property type="entry name" value="CYSTEINE PROTEASE FAMILY C1-RELATED"/>
    <property type="match status" value="1"/>
</dbReference>
<dbReference type="GO" id="GO:0006508">
    <property type="term" value="P:proteolysis"/>
    <property type="evidence" value="ECO:0007669"/>
    <property type="project" value="InterPro"/>
</dbReference>
<gene>
    <name evidence="4" type="ORF">HYH03_003920</name>
</gene>
<dbReference type="Pfam" id="PF00112">
    <property type="entry name" value="Peptidase_C1"/>
    <property type="match status" value="1"/>
</dbReference>
<protein>
    <recommendedName>
        <fullName evidence="3">Peptidase C1A papain C-terminal domain-containing protein</fullName>
    </recommendedName>
</protein>
<comment type="caution">
    <text evidence="4">The sequence shown here is derived from an EMBL/GenBank/DDBJ whole genome shotgun (WGS) entry which is preliminary data.</text>
</comment>
<dbReference type="GO" id="GO:0008234">
    <property type="term" value="F:cysteine-type peptidase activity"/>
    <property type="evidence" value="ECO:0007669"/>
    <property type="project" value="InterPro"/>
</dbReference>
<dbReference type="PROSITE" id="PS00139">
    <property type="entry name" value="THIOL_PROTEASE_CYS"/>
    <property type="match status" value="1"/>
</dbReference>
<dbReference type="AlphaFoldDB" id="A0A836C3T7"/>
<comment type="similarity">
    <text evidence="1">Belongs to the peptidase C1 family.</text>
</comment>
<organism evidence="4 5">
    <name type="scientific">Edaphochlamys debaryana</name>
    <dbReference type="NCBI Taxonomy" id="47281"/>
    <lineage>
        <taxon>Eukaryota</taxon>
        <taxon>Viridiplantae</taxon>
        <taxon>Chlorophyta</taxon>
        <taxon>core chlorophytes</taxon>
        <taxon>Chlorophyceae</taxon>
        <taxon>CS clade</taxon>
        <taxon>Chlamydomonadales</taxon>
        <taxon>Chlamydomonadales incertae sedis</taxon>
        <taxon>Edaphochlamys</taxon>
    </lineage>
</organism>
<evidence type="ECO:0000256" key="1">
    <source>
        <dbReference type="ARBA" id="ARBA00008455"/>
    </source>
</evidence>
<accession>A0A836C3T7</accession>
<dbReference type="InterPro" id="IPR039417">
    <property type="entry name" value="Peptidase_C1A_papain-like"/>
</dbReference>
<dbReference type="InterPro" id="IPR000668">
    <property type="entry name" value="Peptidase_C1A_C"/>
</dbReference>
<dbReference type="Gene3D" id="3.90.70.10">
    <property type="entry name" value="Cysteine proteinases"/>
    <property type="match status" value="1"/>
</dbReference>
<evidence type="ECO:0000259" key="3">
    <source>
        <dbReference type="SMART" id="SM00645"/>
    </source>
</evidence>
<evidence type="ECO:0000313" key="4">
    <source>
        <dbReference type="EMBL" id="KAG2498163.1"/>
    </source>
</evidence>
<keyword evidence="5" id="KW-1185">Reference proteome</keyword>
<sequence length="670" mass="70779">MAHNLLPALVAVFALAGALAARPFTVIGALRKPDSPPVWPDSYEVEYTVSVPYMHTLQPGGLTFPVHIWWDGPELRYRYDVYGGMDSIGFDKKKGDTWNMYPRLTEMGCDAGNNTGGGPTRGLGLGLGWGRLRSGLGLGLLGEDDDDDTPDPPLPSIANWTFAGTGEVGSSEAYMWQYTEQHGGKTTAYVFYTSPAGHPLRFTMLGVNMITGTHLDEFIYDFSRFVPGPVEGKVFKLPQVCEDKLHPGAKVAGGGVSGGGGGSSNLAAQLALLAPSALLGSSRSSPARRASALASIRTAAESTIAANARFVDEHNARVAAAAAAATTNGGGGGGDGSSASDAPTFTLALNRFAHMTHAQWRAAYLGRKRSKPPPSGRTYYTRVLSDAQLPPEVDWRGTGADGPGVKDQCLCGSCYAFGATGAMQASWFLATGQSLSLSEQHLIDCTWDFGNSGCDGGDVEPALDYVLAAGGAAETPDYPYMGKNAWCRGPMVPGPHTPDPAAFEAAAAAARLDAKKHPNRSPVPVAAKFASYVHVAPRDEQAVMEALYLHGPLAVVLDGSEPDLTFYAEGVYHNKDCGQALEDTDHVVVLVGYGTTPEGVDYWIIRNSWSKYWGMDGYARITRKGNDCGVSTNAVFTTVDPAAAEAARAAAARLRKGEDADDAKGRQAEV</sequence>
<dbReference type="OrthoDB" id="10253408at2759"/>
<dbReference type="CDD" id="cd02248">
    <property type="entry name" value="Peptidase_C1A"/>
    <property type="match status" value="1"/>
</dbReference>
<feature type="signal peptide" evidence="2">
    <location>
        <begin position="1"/>
        <end position="20"/>
    </location>
</feature>
<reference evidence="4" key="1">
    <citation type="journal article" date="2020" name="bioRxiv">
        <title>Comparative genomics of Chlamydomonas.</title>
        <authorList>
            <person name="Craig R.J."/>
            <person name="Hasan A.R."/>
            <person name="Ness R.W."/>
            <person name="Keightley P.D."/>
        </authorList>
    </citation>
    <scope>NUCLEOTIDE SEQUENCE</scope>
    <source>
        <strain evidence="4">CCAP 11/70</strain>
    </source>
</reference>
<dbReference type="InterPro" id="IPR013128">
    <property type="entry name" value="Peptidase_C1A"/>
</dbReference>
<keyword evidence="2" id="KW-0732">Signal</keyword>
<dbReference type="EMBL" id="JAEHOE010000011">
    <property type="protein sequence ID" value="KAG2498163.1"/>
    <property type="molecule type" value="Genomic_DNA"/>
</dbReference>
<dbReference type="SUPFAM" id="SSF54001">
    <property type="entry name" value="Cysteine proteinases"/>
    <property type="match status" value="1"/>
</dbReference>
<feature type="domain" description="Peptidase C1A papain C-terminal" evidence="3">
    <location>
        <begin position="389"/>
        <end position="638"/>
    </location>
</feature>
<dbReference type="SMART" id="SM00645">
    <property type="entry name" value="Pept_C1"/>
    <property type="match status" value="1"/>
</dbReference>
<dbReference type="PRINTS" id="PR00705">
    <property type="entry name" value="PAPAIN"/>
</dbReference>
<name>A0A836C3T7_9CHLO</name>
<dbReference type="Proteomes" id="UP000612055">
    <property type="component" value="Unassembled WGS sequence"/>
</dbReference>
<dbReference type="InterPro" id="IPR000169">
    <property type="entry name" value="Pept_cys_AS"/>
</dbReference>